<dbReference type="Proteomes" id="UP000193863">
    <property type="component" value="Unassembled WGS sequence"/>
</dbReference>
<comment type="caution">
    <text evidence="1">The sequence shown here is derived from an EMBL/GenBank/DDBJ whole genome shotgun (WGS) entry which is preliminary data.</text>
</comment>
<name>A0A1X1K4X8_STRMT</name>
<evidence type="ECO:0000313" key="2">
    <source>
        <dbReference type="Proteomes" id="UP000193863"/>
    </source>
</evidence>
<reference evidence="1 2" key="1">
    <citation type="journal article" date="2016" name="Eur. J. Clin. Microbiol. Infect. Dis.">
        <title>Whole genome sequencing as a tool for phylogenetic analysis of clinical strains of Mitis group streptococci.</title>
        <authorList>
            <person name="Rasmussen L.H."/>
            <person name="Dargis R."/>
            <person name="Hojholt K."/>
            <person name="Christensen J.J."/>
            <person name="Skovgaard O."/>
            <person name="Justesen U.S."/>
            <person name="Rosenvinge F.S."/>
            <person name="Moser C."/>
            <person name="Lukjancenko O."/>
            <person name="Rasmussen S."/>
            <person name="Nielsen X.C."/>
        </authorList>
    </citation>
    <scope>NUCLEOTIDE SEQUENCE [LARGE SCALE GENOMIC DNA]</scope>
    <source>
        <strain evidence="1 2">RH_43861_09</strain>
    </source>
</reference>
<protein>
    <submittedName>
        <fullName evidence="1">Uncharacterized protein</fullName>
    </submittedName>
</protein>
<gene>
    <name evidence="1" type="ORF">B7699_03770</name>
</gene>
<accession>A0A1X1K4X8</accession>
<dbReference type="AlphaFoldDB" id="A0A1X1K4X8"/>
<proteinExistence type="predicted"/>
<dbReference type="EMBL" id="NCVG01000020">
    <property type="protein sequence ID" value="ORO94430.1"/>
    <property type="molecule type" value="Genomic_DNA"/>
</dbReference>
<sequence>MRLLMDELKKVITDLIGKDTLSSFLQQFPNYFPIIQNNPYFSNITTGLIINTIWQAFQYKNNDFKINDVILEEKHVQKKDIKASIPLRNYSSLSKGNHTFPYFAFSEIGNLQFTINQNTKLKSVKLIYSIDDQLEKIDNIENLTNVLKFEKLKQKSRKNEKIFHSDCPLVFSSENKFRFKNFLVCVDTGKKGYDCFIIQTFQAALFEYFVLCEINSNLEFENFKIIFPTYSLKNRFKMQHRIIRLDNLDSLVDDFIIDGNSYKTGVHTLHFKNFVKFFYDAYNFQQCD</sequence>
<evidence type="ECO:0000313" key="1">
    <source>
        <dbReference type="EMBL" id="ORO94430.1"/>
    </source>
</evidence>
<organism evidence="1 2">
    <name type="scientific">Streptococcus mitis</name>
    <dbReference type="NCBI Taxonomy" id="28037"/>
    <lineage>
        <taxon>Bacteria</taxon>
        <taxon>Bacillati</taxon>
        <taxon>Bacillota</taxon>
        <taxon>Bacilli</taxon>
        <taxon>Lactobacillales</taxon>
        <taxon>Streptococcaceae</taxon>
        <taxon>Streptococcus</taxon>
        <taxon>Streptococcus mitis group</taxon>
    </lineage>
</organism>